<organism evidence="1 2">
    <name type="scientific">Sesamum alatum</name>
    <dbReference type="NCBI Taxonomy" id="300844"/>
    <lineage>
        <taxon>Eukaryota</taxon>
        <taxon>Viridiplantae</taxon>
        <taxon>Streptophyta</taxon>
        <taxon>Embryophyta</taxon>
        <taxon>Tracheophyta</taxon>
        <taxon>Spermatophyta</taxon>
        <taxon>Magnoliopsida</taxon>
        <taxon>eudicotyledons</taxon>
        <taxon>Gunneridae</taxon>
        <taxon>Pentapetalae</taxon>
        <taxon>asterids</taxon>
        <taxon>lamiids</taxon>
        <taxon>Lamiales</taxon>
        <taxon>Pedaliaceae</taxon>
        <taxon>Sesamum</taxon>
    </lineage>
</organism>
<dbReference type="AlphaFoldDB" id="A0AAE1XZ93"/>
<gene>
    <name evidence="1" type="ORF">Salat_2432200</name>
</gene>
<accession>A0AAE1XZ93</accession>
<reference evidence="1" key="2">
    <citation type="journal article" date="2024" name="Plant">
        <title>Genomic evolution and insights into agronomic trait innovations of Sesamum species.</title>
        <authorList>
            <person name="Miao H."/>
            <person name="Wang L."/>
            <person name="Qu L."/>
            <person name="Liu H."/>
            <person name="Sun Y."/>
            <person name="Le M."/>
            <person name="Wang Q."/>
            <person name="Wei S."/>
            <person name="Zheng Y."/>
            <person name="Lin W."/>
            <person name="Duan Y."/>
            <person name="Cao H."/>
            <person name="Xiong S."/>
            <person name="Wang X."/>
            <person name="Wei L."/>
            <person name="Li C."/>
            <person name="Ma Q."/>
            <person name="Ju M."/>
            <person name="Zhao R."/>
            <person name="Li G."/>
            <person name="Mu C."/>
            <person name="Tian Q."/>
            <person name="Mei H."/>
            <person name="Zhang T."/>
            <person name="Gao T."/>
            <person name="Zhang H."/>
        </authorList>
    </citation>
    <scope>NUCLEOTIDE SEQUENCE</scope>
    <source>
        <strain evidence="1">3651</strain>
    </source>
</reference>
<dbReference type="EMBL" id="JACGWO010000009">
    <property type="protein sequence ID" value="KAK4420193.1"/>
    <property type="molecule type" value="Genomic_DNA"/>
</dbReference>
<evidence type="ECO:0000313" key="2">
    <source>
        <dbReference type="Proteomes" id="UP001293254"/>
    </source>
</evidence>
<evidence type="ECO:0000313" key="1">
    <source>
        <dbReference type="EMBL" id="KAK4420193.1"/>
    </source>
</evidence>
<proteinExistence type="predicted"/>
<sequence length="103" mass="10752">MEPSPPGTVKLNFDTAIFKSKEGAGAGVIAPDEFGCVSAWHAEQGEGEAAAARTAVELCNHYGWEQCTLEGDGLQIVWKLQAQGEDLSVARTPVGPGVGAVLR</sequence>
<reference evidence="1" key="1">
    <citation type="submission" date="2020-06" db="EMBL/GenBank/DDBJ databases">
        <authorList>
            <person name="Li T."/>
            <person name="Hu X."/>
            <person name="Zhang T."/>
            <person name="Song X."/>
            <person name="Zhang H."/>
            <person name="Dai N."/>
            <person name="Sheng W."/>
            <person name="Hou X."/>
            <person name="Wei L."/>
        </authorList>
    </citation>
    <scope>NUCLEOTIDE SEQUENCE</scope>
    <source>
        <strain evidence="1">3651</strain>
        <tissue evidence="1">Leaf</tissue>
    </source>
</reference>
<comment type="caution">
    <text evidence="1">The sequence shown here is derived from an EMBL/GenBank/DDBJ whole genome shotgun (WGS) entry which is preliminary data.</text>
</comment>
<dbReference type="Proteomes" id="UP001293254">
    <property type="component" value="Unassembled WGS sequence"/>
</dbReference>
<keyword evidence="2" id="KW-1185">Reference proteome</keyword>
<name>A0AAE1XZ93_9LAMI</name>
<protein>
    <recommendedName>
        <fullName evidence="3">RNase H type-1 domain-containing protein</fullName>
    </recommendedName>
</protein>
<evidence type="ECO:0008006" key="3">
    <source>
        <dbReference type="Google" id="ProtNLM"/>
    </source>
</evidence>